<evidence type="ECO:0008006" key="5">
    <source>
        <dbReference type="Google" id="ProtNLM"/>
    </source>
</evidence>
<feature type="signal peptide" evidence="2">
    <location>
        <begin position="1"/>
        <end position="25"/>
    </location>
</feature>
<protein>
    <recommendedName>
        <fullName evidence="5">Secreted protein</fullName>
    </recommendedName>
</protein>
<evidence type="ECO:0000313" key="3">
    <source>
        <dbReference type="EMBL" id="MFC5892541.1"/>
    </source>
</evidence>
<feature type="chain" id="PRO_5045535640" description="Secreted protein" evidence="2">
    <location>
        <begin position="26"/>
        <end position="110"/>
    </location>
</feature>
<gene>
    <name evidence="3" type="ORF">ACFP3M_06875</name>
</gene>
<keyword evidence="2" id="KW-0732">Signal</keyword>
<evidence type="ECO:0000256" key="2">
    <source>
        <dbReference type="SAM" id="SignalP"/>
    </source>
</evidence>
<sequence length="110" mass="11632">MPHPTLACAALGVLALSALPGTATATPPPRTAATSARPAPDCSRWHDNAGPGGAFRYHVNCDGYSVYVQAKVVCADGTSVKSAWRYGYAKAECPYGVRSAGWTGWGYRWK</sequence>
<dbReference type="RefSeq" id="WP_345087982.1">
    <property type="nucleotide sequence ID" value="NZ_BAAAWG010000013.1"/>
</dbReference>
<evidence type="ECO:0000256" key="1">
    <source>
        <dbReference type="SAM" id="MobiDB-lite"/>
    </source>
</evidence>
<keyword evidence="4" id="KW-1185">Reference proteome</keyword>
<dbReference type="Proteomes" id="UP001596241">
    <property type="component" value="Unassembled WGS sequence"/>
</dbReference>
<organism evidence="3 4">
    <name type="scientific">Streptomyces ramulosus</name>
    <dbReference type="NCBI Taxonomy" id="47762"/>
    <lineage>
        <taxon>Bacteria</taxon>
        <taxon>Bacillati</taxon>
        <taxon>Actinomycetota</taxon>
        <taxon>Actinomycetes</taxon>
        <taxon>Kitasatosporales</taxon>
        <taxon>Streptomycetaceae</taxon>
        <taxon>Streptomyces</taxon>
    </lineage>
</organism>
<comment type="caution">
    <text evidence="3">The sequence shown here is derived from an EMBL/GenBank/DDBJ whole genome shotgun (WGS) entry which is preliminary data.</text>
</comment>
<proteinExistence type="predicted"/>
<evidence type="ECO:0000313" key="4">
    <source>
        <dbReference type="Proteomes" id="UP001596241"/>
    </source>
</evidence>
<reference evidence="4" key="1">
    <citation type="journal article" date="2019" name="Int. J. Syst. Evol. Microbiol.">
        <title>The Global Catalogue of Microorganisms (GCM) 10K type strain sequencing project: providing services to taxonomists for standard genome sequencing and annotation.</title>
        <authorList>
            <consortium name="The Broad Institute Genomics Platform"/>
            <consortium name="The Broad Institute Genome Sequencing Center for Infectious Disease"/>
            <person name="Wu L."/>
            <person name="Ma J."/>
        </authorList>
    </citation>
    <scope>NUCLEOTIDE SEQUENCE [LARGE SCALE GENOMIC DNA]</scope>
    <source>
        <strain evidence="4">CGMCC 1.15809</strain>
    </source>
</reference>
<accession>A0ABW1FEG2</accession>
<dbReference type="EMBL" id="JBHSPW010000002">
    <property type="protein sequence ID" value="MFC5892541.1"/>
    <property type="molecule type" value="Genomic_DNA"/>
</dbReference>
<name>A0ABW1FEG2_9ACTN</name>
<feature type="region of interest" description="Disordered" evidence="1">
    <location>
        <begin position="22"/>
        <end position="45"/>
    </location>
</feature>
<feature type="compositionally biased region" description="Low complexity" evidence="1">
    <location>
        <begin position="22"/>
        <end position="40"/>
    </location>
</feature>